<sequence length="73" mass="8033">MYETGRTVQVAQEMRNYNISLLGLCETRWLQAGQLRLTSGETLIYSGHTEEGAPHTEGVALMLAPEAQRALIG</sequence>
<evidence type="ECO:0000313" key="1">
    <source>
        <dbReference type="EMBL" id="KAK7096603.1"/>
    </source>
</evidence>
<gene>
    <name evidence="1" type="ORF">V1264_005879</name>
</gene>
<proteinExistence type="predicted"/>
<reference evidence="1 2" key="1">
    <citation type="submission" date="2024-02" db="EMBL/GenBank/DDBJ databases">
        <title>Chromosome-scale genome assembly of the rough periwinkle Littorina saxatilis.</title>
        <authorList>
            <person name="De Jode A."/>
            <person name="Faria R."/>
            <person name="Formenti G."/>
            <person name="Sims Y."/>
            <person name="Smith T.P."/>
            <person name="Tracey A."/>
            <person name="Wood J.M.D."/>
            <person name="Zagrodzka Z.B."/>
            <person name="Johannesson K."/>
            <person name="Butlin R.K."/>
            <person name="Leder E.H."/>
        </authorList>
    </citation>
    <scope>NUCLEOTIDE SEQUENCE [LARGE SCALE GENOMIC DNA]</scope>
    <source>
        <strain evidence="1">Snail1</strain>
        <tissue evidence="1">Muscle</tissue>
    </source>
</reference>
<accession>A0AAN9G5X1</accession>
<evidence type="ECO:0000313" key="2">
    <source>
        <dbReference type="Proteomes" id="UP001374579"/>
    </source>
</evidence>
<dbReference type="Proteomes" id="UP001374579">
    <property type="component" value="Unassembled WGS sequence"/>
</dbReference>
<protein>
    <submittedName>
        <fullName evidence="1">Uncharacterized protein</fullName>
    </submittedName>
</protein>
<keyword evidence="2" id="KW-1185">Reference proteome</keyword>
<dbReference type="AlphaFoldDB" id="A0AAN9G5X1"/>
<comment type="caution">
    <text evidence="1">The sequence shown here is derived from an EMBL/GenBank/DDBJ whole genome shotgun (WGS) entry which is preliminary data.</text>
</comment>
<name>A0AAN9G5X1_9CAEN</name>
<organism evidence="1 2">
    <name type="scientific">Littorina saxatilis</name>
    <dbReference type="NCBI Taxonomy" id="31220"/>
    <lineage>
        <taxon>Eukaryota</taxon>
        <taxon>Metazoa</taxon>
        <taxon>Spiralia</taxon>
        <taxon>Lophotrochozoa</taxon>
        <taxon>Mollusca</taxon>
        <taxon>Gastropoda</taxon>
        <taxon>Caenogastropoda</taxon>
        <taxon>Littorinimorpha</taxon>
        <taxon>Littorinoidea</taxon>
        <taxon>Littorinidae</taxon>
        <taxon>Littorina</taxon>
    </lineage>
</organism>
<dbReference type="EMBL" id="JBAMIC010000014">
    <property type="protein sequence ID" value="KAK7096603.1"/>
    <property type="molecule type" value="Genomic_DNA"/>
</dbReference>